<name>A0A1D1VSW0_RAMVA</name>
<dbReference type="EMBL" id="BDGG01000007">
    <property type="protein sequence ID" value="GAV01649.1"/>
    <property type="molecule type" value="Genomic_DNA"/>
</dbReference>
<comment type="caution">
    <text evidence="2">The sequence shown here is derived from an EMBL/GenBank/DDBJ whole genome shotgun (WGS) entry which is preliminary data.</text>
</comment>
<evidence type="ECO:0000313" key="3">
    <source>
        <dbReference type="Proteomes" id="UP000186922"/>
    </source>
</evidence>
<dbReference type="GO" id="GO:0006355">
    <property type="term" value="P:regulation of DNA-templated transcription"/>
    <property type="evidence" value="ECO:0007669"/>
    <property type="project" value="InterPro"/>
</dbReference>
<keyword evidence="3" id="KW-1185">Reference proteome</keyword>
<proteinExistence type="predicted"/>
<evidence type="ECO:0000256" key="1">
    <source>
        <dbReference type="SAM" id="MobiDB-lite"/>
    </source>
</evidence>
<gene>
    <name evidence="2" type="primary">RvY_12327-1</name>
    <name evidence="2" type="synonym">RvY_12327.1</name>
    <name evidence="2" type="ORF">RvY_12327</name>
</gene>
<accession>A0A1D1VSW0</accession>
<dbReference type="Gene3D" id="2.30.31.10">
    <property type="entry name" value="Transcriptional Coactivator Pc4, Chain A"/>
    <property type="match status" value="1"/>
</dbReference>
<sequence>MEAAYTAVADSTTTSKPERKDKPTAPIKTEKKGKRKAVSFDEPPNKIPNIKVELDTVAQEENWSSKIENERFIYIARSSVGVKIFMGEHLANPRVSTPSSKTIELNVEQFLTFYGLFLSGKAECAERKNNTKEPGSLSPLFDLSGDVYFTWSRFQSSDLAIVRTFTKRGKSKDMYPTKNGISLGEKVFNSIMDFFRTMASGEHYHPFGCVFTF</sequence>
<dbReference type="GO" id="GO:0003677">
    <property type="term" value="F:DNA binding"/>
    <property type="evidence" value="ECO:0007669"/>
    <property type="project" value="InterPro"/>
</dbReference>
<dbReference type="AlphaFoldDB" id="A0A1D1VSW0"/>
<protein>
    <submittedName>
        <fullName evidence="2">Uncharacterized protein</fullName>
    </submittedName>
</protein>
<feature type="region of interest" description="Disordered" evidence="1">
    <location>
        <begin position="1"/>
        <end position="43"/>
    </location>
</feature>
<dbReference type="Proteomes" id="UP000186922">
    <property type="component" value="Unassembled WGS sequence"/>
</dbReference>
<dbReference type="InterPro" id="IPR009044">
    <property type="entry name" value="ssDNA-bd_transcriptional_reg"/>
</dbReference>
<evidence type="ECO:0000313" key="2">
    <source>
        <dbReference type="EMBL" id="GAV01649.1"/>
    </source>
</evidence>
<organism evidence="2 3">
    <name type="scientific">Ramazzottius varieornatus</name>
    <name type="common">Water bear</name>
    <name type="synonym">Tardigrade</name>
    <dbReference type="NCBI Taxonomy" id="947166"/>
    <lineage>
        <taxon>Eukaryota</taxon>
        <taxon>Metazoa</taxon>
        <taxon>Ecdysozoa</taxon>
        <taxon>Tardigrada</taxon>
        <taxon>Eutardigrada</taxon>
        <taxon>Parachela</taxon>
        <taxon>Hypsibioidea</taxon>
        <taxon>Ramazzottiidae</taxon>
        <taxon>Ramazzottius</taxon>
    </lineage>
</organism>
<reference evidence="2 3" key="1">
    <citation type="journal article" date="2016" name="Nat. Commun.">
        <title>Extremotolerant tardigrade genome and improved radiotolerance of human cultured cells by tardigrade-unique protein.</title>
        <authorList>
            <person name="Hashimoto T."/>
            <person name="Horikawa D.D."/>
            <person name="Saito Y."/>
            <person name="Kuwahara H."/>
            <person name="Kozuka-Hata H."/>
            <person name="Shin-I T."/>
            <person name="Minakuchi Y."/>
            <person name="Ohishi K."/>
            <person name="Motoyama A."/>
            <person name="Aizu T."/>
            <person name="Enomoto A."/>
            <person name="Kondo K."/>
            <person name="Tanaka S."/>
            <person name="Hara Y."/>
            <person name="Koshikawa S."/>
            <person name="Sagara H."/>
            <person name="Miura T."/>
            <person name="Yokobori S."/>
            <person name="Miyagawa K."/>
            <person name="Suzuki Y."/>
            <person name="Kubo T."/>
            <person name="Oyama M."/>
            <person name="Kohara Y."/>
            <person name="Fujiyama A."/>
            <person name="Arakawa K."/>
            <person name="Katayama T."/>
            <person name="Toyoda A."/>
            <person name="Kunieda T."/>
        </authorList>
    </citation>
    <scope>NUCLEOTIDE SEQUENCE [LARGE SCALE GENOMIC DNA]</scope>
    <source>
        <strain evidence="2 3">YOKOZUNA-1</strain>
    </source>
</reference>